<name>A0A076LF19_9GAMM</name>
<dbReference type="GeneID" id="33938077"/>
<keyword evidence="5 6" id="KW-0472">Membrane</keyword>
<feature type="transmembrane region" description="Helical" evidence="6">
    <location>
        <begin position="53"/>
        <end position="73"/>
    </location>
</feature>
<dbReference type="PANTHER" id="PTHR42718:SF9">
    <property type="entry name" value="MAJOR FACILITATOR SUPERFAMILY MULTIDRUG TRANSPORTER MFSC"/>
    <property type="match status" value="1"/>
</dbReference>
<feature type="transmembrane region" description="Helical" evidence="6">
    <location>
        <begin position="364"/>
        <end position="384"/>
    </location>
</feature>
<dbReference type="InterPro" id="IPR036259">
    <property type="entry name" value="MFS_trans_sf"/>
</dbReference>
<organism evidence="8 9">
    <name type="scientific">Edwardsiella anguillarum ET080813</name>
    <dbReference type="NCBI Taxonomy" id="667120"/>
    <lineage>
        <taxon>Bacteria</taxon>
        <taxon>Pseudomonadati</taxon>
        <taxon>Pseudomonadota</taxon>
        <taxon>Gammaproteobacteria</taxon>
        <taxon>Enterobacterales</taxon>
        <taxon>Hafniaceae</taxon>
        <taxon>Edwardsiella</taxon>
    </lineage>
</organism>
<evidence type="ECO:0000256" key="1">
    <source>
        <dbReference type="ARBA" id="ARBA00004141"/>
    </source>
</evidence>
<dbReference type="GO" id="GO:0016020">
    <property type="term" value="C:membrane"/>
    <property type="evidence" value="ECO:0007669"/>
    <property type="project" value="UniProtKB-SubCell"/>
</dbReference>
<feature type="transmembrane region" description="Helical" evidence="6">
    <location>
        <begin position="230"/>
        <end position="252"/>
    </location>
</feature>
<proteinExistence type="predicted"/>
<keyword evidence="4 6" id="KW-1133">Transmembrane helix</keyword>
<gene>
    <name evidence="8" type="ORF">ETEE_0293</name>
</gene>
<feature type="transmembrane region" description="Helical" evidence="6">
    <location>
        <begin position="338"/>
        <end position="358"/>
    </location>
</feature>
<dbReference type="Pfam" id="PF07690">
    <property type="entry name" value="MFS_1"/>
    <property type="match status" value="2"/>
</dbReference>
<dbReference type="GO" id="GO:0022857">
    <property type="term" value="F:transmembrane transporter activity"/>
    <property type="evidence" value="ECO:0007669"/>
    <property type="project" value="InterPro"/>
</dbReference>
<dbReference type="InterPro" id="IPR020846">
    <property type="entry name" value="MFS_dom"/>
</dbReference>
<evidence type="ECO:0000259" key="7">
    <source>
        <dbReference type="PROSITE" id="PS50850"/>
    </source>
</evidence>
<dbReference type="KEGG" id="ete:ETEE_0293"/>
<comment type="subcellular location">
    <subcellularLocation>
        <location evidence="1">Membrane</location>
        <topology evidence="1">Multi-pass membrane protein</topology>
    </subcellularLocation>
</comment>
<keyword evidence="3 6" id="KW-0812">Transmembrane</keyword>
<sequence length="474" mass="49174">MARVIRSGERKVFIGDNRLLLGIVLSMLTYWLFAQSLYNVVPAVQHSLPVSPGTLSLAISLSGLFAGCFIVLCGGLADRLGRRRLSYIGLLLSLVGCGILVLAQNGAHLLVARALQGISAACIMPATLALIKVYYQGARARQRALSFYVMGSFVGSALSSLLGGAIAAVLGWRGIFLVSAMVALLAMGLIRHVPESRNDGEAPALDYAGAASLTLSLLALNLTLSKGGEWGWLSGATLLGVLLTGGLLALFITTERRLGSRGFVDFSLYRDRGYRAASLSNFFVNCNVSTLVIASLYLQRGLGMTALAAGLMTITYAAAAVAMVRVGEKLLQRIGARLPMLWGCVLIAVGTVLMTMTFLPKSSYLLGLGIGYLLLGIGIGAYATPSTETAIAQVAKERVGVAAGLYKMTSALGGAFGIAVALALFSAAGASDAANLAYAGALPLWVNVAFSLLAGGVVLWQLPPSAVSSSSSSA</sequence>
<feature type="transmembrane region" description="Helical" evidence="6">
    <location>
        <begin position="405"/>
        <end position="430"/>
    </location>
</feature>
<dbReference type="Proteomes" id="UP000028681">
    <property type="component" value="Chromosome"/>
</dbReference>
<feature type="transmembrane region" description="Helical" evidence="6">
    <location>
        <begin position="115"/>
        <end position="135"/>
    </location>
</feature>
<dbReference type="PANTHER" id="PTHR42718">
    <property type="entry name" value="MAJOR FACILITATOR SUPERFAMILY MULTIDRUG TRANSPORTER MFSC"/>
    <property type="match status" value="1"/>
</dbReference>
<evidence type="ECO:0000256" key="6">
    <source>
        <dbReference type="SAM" id="Phobius"/>
    </source>
</evidence>
<feature type="transmembrane region" description="Helical" evidence="6">
    <location>
        <begin position="436"/>
        <end position="460"/>
    </location>
</feature>
<dbReference type="EMBL" id="CP006664">
    <property type="protein sequence ID" value="AIJ06771.1"/>
    <property type="molecule type" value="Genomic_DNA"/>
</dbReference>
<dbReference type="CDD" id="cd17321">
    <property type="entry name" value="MFS_MMR_MDR_like"/>
    <property type="match status" value="1"/>
</dbReference>
<dbReference type="Gene3D" id="1.20.1250.20">
    <property type="entry name" value="MFS general substrate transporter like domains"/>
    <property type="match status" value="1"/>
</dbReference>
<feature type="transmembrane region" description="Helical" evidence="6">
    <location>
        <begin position="175"/>
        <end position="193"/>
    </location>
</feature>
<feature type="transmembrane region" description="Helical" evidence="6">
    <location>
        <begin position="205"/>
        <end position="224"/>
    </location>
</feature>
<feature type="transmembrane region" description="Helical" evidence="6">
    <location>
        <begin position="273"/>
        <end position="298"/>
    </location>
</feature>
<dbReference type="InterPro" id="IPR011701">
    <property type="entry name" value="MFS"/>
</dbReference>
<feature type="transmembrane region" description="Helical" evidence="6">
    <location>
        <begin position="147"/>
        <end position="169"/>
    </location>
</feature>
<dbReference type="Gene3D" id="1.20.1720.10">
    <property type="entry name" value="Multidrug resistance protein D"/>
    <property type="match status" value="1"/>
</dbReference>
<evidence type="ECO:0000256" key="2">
    <source>
        <dbReference type="ARBA" id="ARBA00022448"/>
    </source>
</evidence>
<protein>
    <submittedName>
        <fullName evidence="8">Major Facilitator Superfamily transporter</fullName>
    </submittedName>
</protein>
<dbReference type="RefSeq" id="WP_034162539.1">
    <property type="nucleotide sequence ID" value="NZ_CP006664.1"/>
</dbReference>
<feature type="transmembrane region" description="Helical" evidence="6">
    <location>
        <begin position="304"/>
        <end position="326"/>
    </location>
</feature>
<feature type="domain" description="Major facilitator superfamily (MFS) profile" evidence="7">
    <location>
        <begin position="19"/>
        <end position="466"/>
    </location>
</feature>
<dbReference type="PROSITE" id="PS50850">
    <property type="entry name" value="MFS"/>
    <property type="match status" value="1"/>
</dbReference>
<dbReference type="AlphaFoldDB" id="A0A076LF19"/>
<reference evidence="8 9" key="1">
    <citation type="journal article" date="2012" name="PLoS ONE">
        <title>Edwardsiella comparative phylogenomics reveal the new intra/inter-species taxonomic relationships, virulence evolution and niche adaptation mechanisms.</title>
        <authorList>
            <person name="Yang M."/>
            <person name="Lv Y."/>
            <person name="Xiao J."/>
            <person name="Wu H."/>
            <person name="Zheng H."/>
            <person name="Liu Q."/>
            <person name="Zhang Y."/>
            <person name="Wang Q."/>
        </authorList>
    </citation>
    <scope>NUCLEOTIDE SEQUENCE [LARGE SCALE GENOMIC DNA]</scope>
    <source>
        <strain evidence="9">080813</strain>
    </source>
</reference>
<feature type="transmembrane region" description="Helical" evidence="6">
    <location>
        <begin position="12"/>
        <end position="33"/>
    </location>
</feature>
<keyword evidence="2" id="KW-0813">Transport</keyword>
<evidence type="ECO:0000256" key="3">
    <source>
        <dbReference type="ARBA" id="ARBA00022692"/>
    </source>
</evidence>
<evidence type="ECO:0000313" key="8">
    <source>
        <dbReference type="EMBL" id="AIJ06771.1"/>
    </source>
</evidence>
<evidence type="ECO:0000256" key="4">
    <source>
        <dbReference type="ARBA" id="ARBA00022989"/>
    </source>
</evidence>
<evidence type="ECO:0000313" key="9">
    <source>
        <dbReference type="Proteomes" id="UP000028681"/>
    </source>
</evidence>
<feature type="transmembrane region" description="Helical" evidence="6">
    <location>
        <begin position="85"/>
        <end position="103"/>
    </location>
</feature>
<dbReference type="HOGENOM" id="CLU_000960_28_3_6"/>
<evidence type="ECO:0000256" key="5">
    <source>
        <dbReference type="ARBA" id="ARBA00023136"/>
    </source>
</evidence>
<dbReference type="SUPFAM" id="SSF103473">
    <property type="entry name" value="MFS general substrate transporter"/>
    <property type="match status" value="1"/>
</dbReference>
<accession>A0A076LF19</accession>